<dbReference type="Pfam" id="PF00158">
    <property type="entry name" value="Sigma54_activat"/>
    <property type="match status" value="1"/>
</dbReference>
<evidence type="ECO:0000256" key="3">
    <source>
        <dbReference type="ARBA" id="ARBA00023015"/>
    </source>
</evidence>
<feature type="domain" description="Sigma-54 factor interaction" evidence="7">
    <location>
        <begin position="139"/>
        <end position="366"/>
    </location>
</feature>
<evidence type="ECO:0000259" key="8">
    <source>
        <dbReference type="PROSITE" id="PS50110"/>
    </source>
</evidence>
<keyword evidence="10" id="KW-1185">Reference proteome</keyword>
<evidence type="ECO:0000256" key="2">
    <source>
        <dbReference type="ARBA" id="ARBA00022840"/>
    </source>
</evidence>
<dbReference type="Gene3D" id="3.40.50.300">
    <property type="entry name" value="P-loop containing nucleotide triphosphate hydrolases"/>
    <property type="match status" value="1"/>
</dbReference>
<accession>A0ABN6PN83</accession>
<dbReference type="InterPro" id="IPR025943">
    <property type="entry name" value="Sigma_54_int_dom_ATP-bd_2"/>
</dbReference>
<dbReference type="SMART" id="SM00448">
    <property type="entry name" value="REC"/>
    <property type="match status" value="1"/>
</dbReference>
<dbReference type="PROSITE" id="PS50045">
    <property type="entry name" value="SIGMA54_INTERACT_4"/>
    <property type="match status" value="1"/>
</dbReference>
<dbReference type="Gene3D" id="3.40.50.2300">
    <property type="match status" value="1"/>
</dbReference>
<dbReference type="InterPro" id="IPR003593">
    <property type="entry name" value="AAA+_ATPase"/>
</dbReference>
<evidence type="ECO:0000313" key="10">
    <source>
        <dbReference type="Proteomes" id="UP001057498"/>
    </source>
</evidence>
<dbReference type="Proteomes" id="UP001057498">
    <property type="component" value="Chromosome"/>
</dbReference>
<reference evidence="9" key="1">
    <citation type="submission" date="2022-04" db="EMBL/GenBank/DDBJ databases">
        <title>Whole genome sequence of Sphaerotilus sp. FB-5.</title>
        <authorList>
            <person name="Takeda M."/>
            <person name="Narihara S."/>
            <person name="Akimoto M."/>
            <person name="Akimoto R."/>
            <person name="Nishiyashiki S."/>
            <person name="Murakami T."/>
        </authorList>
    </citation>
    <scope>NUCLEOTIDE SEQUENCE</scope>
    <source>
        <strain evidence="9">FB-5</strain>
    </source>
</reference>
<keyword evidence="3" id="KW-0805">Transcription regulation</keyword>
<dbReference type="SUPFAM" id="SSF52540">
    <property type="entry name" value="P-loop containing nucleoside triphosphate hydrolases"/>
    <property type="match status" value="1"/>
</dbReference>
<dbReference type="InterPro" id="IPR027417">
    <property type="entry name" value="P-loop_NTPase"/>
</dbReference>
<keyword evidence="5" id="KW-0804">Transcription</keyword>
<dbReference type="Pfam" id="PF25601">
    <property type="entry name" value="AAA_lid_14"/>
    <property type="match status" value="1"/>
</dbReference>
<evidence type="ECO:0000256" key="5">
    <source>
        <dbReference type="ARBA" id="ARBA00023163"/>
    </source>
</evidence>
<dbReference type="Pfam" id="PF00072">
    <property type="entry name" value="Response_reg"/>
    <property type="match status" value="1"/>
</dbReference>
<dbReference type="InterPro" id="IPR001789">
    <property type="entry name" value="Sig_transdc_resp-reg_receiver"/>
</dbReference>
<dbReference type="RefSeq" id="WP_251973096.1">
    <property type="nucleotide sequence ID" value="NZ_AP025730.1"/>
</dbReference>
<evidence type="ECO:0000256" key="4">
    <source>
        <dbReference type="ARBA" id="ARBA00023125"/>
    </source>
</evidence>
<sequence>MKPSVLVVEDDVVLNRMLVKALGRAGYEMGSALTWADARRQLDAQAPDVVLLDMNLPDAEDFGPLAEIGHERPTVMLTAYGSIDHAVKAIRMGAVDYLVKPVNLDELELVIRRALDASRLSAGRAVEQAASTITRTPDLLGDSPAMGRLWEMLTAVADSDVTVLVSGESGVGKELVAHAVHRASPRAAERIVAVDCCTLQETLFESELFGHERGAFTGADRRKPGLIEAAAGGTLFLDEIGDIGAALQAKLLRVLETGRFRRVGGTADLRADVRIVAATNRDLPRLVREGQFRADLYYRLSAFVIEVPPLRERLEDIPLLVQHFAARRARNGAALPFSEATLQRMRAYGWPGNVRELRNVVERALLLAAREGRVEPRHLPDFSGGLEAEASIGAVPASLAALLGGEPTLEAIEQHYLSHLLDKYDGNRRRVADVLGVSERTAYRMLDRYGLK</sequence>
<dbReference type="Gene3D" id="1.10.10.60">
    <property type="entry name" value="Homeodomain-like"/>
    <property type="match status" value="1"/>
</dbReference>
<dbReference type="InterPro" id="IPR002078">
    <property type="entry name" value="Sigma_54_int"/>
</dbReference>
<dbReference type="PANTHER" id="PTHR32071:SF113">
    <property type="entry name" value="ALGINATE BIOSYNTHESIS TRANSCRIPTIONAL REGULATORY PROTEIN ALGB"/>
    <property type="match status" value="1"/>
</dbReference>
<dbReference type="InterPro" id="IPR009057">
    <property type="entry name" value="Homeodomain-like_sf"/>
</dbReference>
<evidence type="ECO:0000259" key="7">
    <source>
        <dbReference type="PROSITE" id="PS50045"/>
    </source>
</evidence>
<dbReference type="Gene3D" id="1.10.8.60">
    <property type="match status" value="1"/>
</dbReference>
<feature type="domain" description="Response regulatory" evidence="8">
    <location>
        <begin position="4"/>
        <end position="115"/>
    </location>
</feature>
<dbReference type="PANTHER" id="PTHR32071">
    <property type="entry name" value="TRANSCRIPTIONAL REGULATORY PROTEIN"/>
    <property type="match status" value="1"/>
</dbReference>
<feature type="modified residue" description="4-aspartylphosphate" evidence="6">
    <location>
        <position position="53"/>
    </location>
</feature>
<dbReference type="InterPro" id="IPR025662">
    <property type="entry name" value="Sigma_54_int_dom_ATP-bd_1"/>
</dbReference>
<organism evidence="9 10">
    <name type="scientific">Sphaerotilus microaerophilus</name>
    <dbReference type="NCBI Taxonomy" id="2914710"/>
    <lineage>
        <taxon>Bacteria</taxon>
        <taxon>Pseudomonadati</taxon>
        <taxon>Pseudomonadota</taxon>
        <taxon>Betaproteobacteria</taxon>
        <taxon>Burkholderiales</taxon>
        <taxon>Sphaerotilaceae</taxon>
        <taxon>Sphaerotilus</taxon>
    </lineage>
</organism>
<evidence type="ECO:0000256" key="1">
    <source>
        <dbReference type="ARBA" id="ARBA00022741"/>
    </source>
</evidence>
<evidence type="ECO:0000256" key="6">
    <source>
        <dbReference type="PROSITE-ProRule" id="PRU00169"/>
    </source>
</evidence>
<protein>
    <submittedName>
        <fullName evidence="9">Acetoacetate metabolism regulatory protein AtoC</fullName>
    </submittedName>
</protein>
<proteinExistence type="predicted"/>
<dbReference type="SUPFAM" id="SSF46689">
    <property type="entry name" value="Homeodomain-like"/>
    <property type="match status" value="1"/>
</dbReference>
<name>A0ABN6PN83_9BURK</name>
<dbReference type="SUPFAM" id="SSF52172">
    <property type="entry name" value="CheY-like"/>
    <property type="match status" value="1"/>
</dbReference>
<dbReference type="CDD" id="cd00009">
    <property type="entry name" value="AAA"/>
    <property type="match status" value="1"/>
</dbReference>
<dbReference type="InterPro" id="IPR011006">
    <property type="entry name" value="CheY-like_superfamily"/>
</dbReference>
<keyword evidence="4" id="KW-0238">DNA-binding</keyword>
<dbReference type="InterPro" id="IPR002197">
    <property type="entry name" value="HTH_Fis"/>
</dbReference>
<dbReference type="Pfam" id="PF02954">
    <property type="entry name" value="HTH_8"/>
    <property type="match status" value="1"/>
</dbReference>
<keyword evidence="6" id="KW-0597">Phosphoprotein</keyword>
<dbReference type="EMBL" id="AP025730">
    <property type="protein sequence ID" value="BDI05022.1"/>
    <property type="molecule type" value="Genomic_DNA"/>
</dbReference>
<dbReference type="PROSITE" id="PS00675">
    <property type="entry name" value="SIGMA54_INTERACT_1"/>
    <property type="match status" value="1"/>
</dbReference>
<evidence type="ECO:0000313" key="9">
    <source>
        <dbReference type="EMBL" id="BDI05022.1"/>
    </source>
</evidence>
<dbReference type="InterPro" id="IPR058031">
    <property type="entry name" value="AAA_lid_NorR"/>
</dbReference>
<dbReference type="PROSITE" id="PS50110">
    <property type="entry name" value="RESPONSE_REGULATORY"/>
    <property type="match status" value="1"/>
</dbReference>
<dbReference type="PROSITE" id="PS00688">
    <property type="entry name" value="SIGMA54_INTERACT_3"/>
    <property type="match status" value="1"/>
</dbReference>
<keyword evidence="1" id="KW-0547">Nucleotide-binding</keyword>
<dbReference type="InterPro" id="IPR025944">
    <property type="entry name" value="Sigma_54_int_dom_CS"/>
</dbReference>
<dbReference type="SMART" id="SM00382">
    <property type="entry name" value="AAA"/>
    <property type="match status" value="1"/>
</dbReference>
<dbReference type="PROSITE" id="PS00676">
    <property type="entry name" value="SIGMA54_INTERACT_2"/>
    <property type="match status" value="1"/>
</dbReference>
<gene>
    <name evidence="9" type="ORF">CATMQ487_19920</name>
</gene>
<keyword evidence="2" id="KW-0067">ATP-binding</keyword>